<dbReference type="SUPFAM" id="SSF100985">
    <property type="entry name" value="Sporulation inhibitor Sda"/>
    <property type="match status" value="1"/>
</dbReference>
<dbReference type="InterPro" id="IPR036916">
    <property type="entry name" value="Sda_sf"/>
</dbReference>
<dbReference type="Proteomes" id="UP000321157">
    <property type="component" value="Unassembled WGS sequence"/>
</dbReference>
<proteinExistence type="predicted"/>
<dbReference type="InterPro" id="IPR015064">
    <property type="entry name" value="Sda"/>
</dbReference>
<dbReference type="AlphaFoldDB" id="A0A511V7I3"/>
<dbReference type="OrthoDB" id="2933732at2"/>
<name>A0A511V7I3_9BACL</name>
<evidence type="ECO:0008006" key="3">
    <source>
        <dbReference type="Google" id="ProtNLM"/>
    </source>
</evidence>
<evidence type="ECO:0000313" key="2">
    <source>
        <dbReference type="Proteomes" id="UP000321157"/>
    </source>
</evidence>
<comment type="caution">
    <text evidence="1">The sequence shown here is derived from an EMBL/GenBank/DDBJ whole genome shotgun (WGS) entry which is preliminary data.</text>
</comment>
<dbReference type="Gene3D" id="1.10.287.1100">
    <property type="entry name" value="Sporulation inhibitor A"/>
    <property type="match status" value="1"/>
</dbReference>
<gene>
    <name evidence="1" type="ORF">ADA01nite_15810</name>
</gene>
<organism evidence="1 2">
    <name type="scientific">Aneurinibacillus danicus</name>
    <dbReference type="NCBI Taxonomy" id="267746"/>
    <lineage>
        <taxon>Bacteria</taxon>
        <taxon>Bacillati</taxon>
        <taxon>Bacillota</taxon>
        <taxon>Bacilli</taxon>
        <taxon>Bacillales</taxon>
        <taxon>Paenibacillaceae</taxon>
        <taxon>Aneurinibacillus group</taxon>
        <taxon>Aneurinibacillus</taxon>
    </lineage>
</organism>
<protein>
    <recommendedName>
        <fullName evidence="3">Sporulation inhibitor sda</fullName>
    </recommendedName>
</protein>
<reference evidence="1 2" key="1">
    <citation type="submission" date="2019-07" db="EMBL/GenBank/DDBJ databases">
        <title>Whole genome shotgun sequence of Aneurinibacillus danicus NBRC 102444.</title>
        <authorList>
            <person name="Hosoyama A."/>
            <person name="Uohara A."/>
            <person name="Ohji S."/>
            <person name="Ichikawa N."/>
        </authorList>
    </citation>
    <scope>NUCLEOTIDE SEQUENCE [LARGE SCALE GENOMIC DNA]</scope>
    <source>
        <strain evidence="1 2">NBRC 102444</strain>
    </source>
</reference>
<dbReference type="RefSeq" id="WP_146809407.1">
    <property type="nucleotide sequence ID" value="NZ_BJXX01000066.1"/>
</dbReference>
<sequence length="43" mass="4992">MHLLSDDALLDAYVKAMHLGLEKEFIALLIEEINRRDLHLPPH</sequence>
<dbReference type="EMBL" id="BJXX01000066">
    <property type="protein sequence ID" value="GEN34121.1"/>
    <property type="molecule type" value="Genomic_DNA"/>
</dbReference>
<evidence type="ECO:0000313" key="1">
    <source>
        <dbReference type="EMBL" id="GEN34121.1"/>
    </source>
</evidence>
<keyword evidence="2" id="KW-1185">Reference proteome</keyword>
<accession>A0A511V7I3</accession>
<dbReference type="Pfam" id="PF08970">
    <property type="entry name" value="Sda"/>
    <property type="match status" value="1"/>
</dbReference>